<comment type="subcellular location">
    <subcellularLocation>
        <location evidence="6">Cytoplasm</location>
    </subcellularLocation>
</comment>
<keyword evidence="2 6" id="KW-0698">rRNA processing</keyword>
<dbReference type="PANTHER" id="PTHR31760:SF0">
    <property type="entry name" value="S-ADENOSYL-L-METHIONINE-DEPENDENT METHYLTRANSFERASES SUPERFAMILY PROTEIN"/>
    <property type="match status" value="1"/>
</dbReference>
<dbReference type="GO" id="GO:0005829">
    <property type="term" value="C:cytosol"/>
    <property type="evidence" value="ECO:0007669"/>
    <property type="project" value="TreeGrafter"/>
</dbReference>
<dbReference type="HAMAP" id="MF_00074">
    <property type="entry name" value="16SrRNA_methyltr_G"/>
    <property type="match status" value="1"/>
</dbReference>
<evidence type="ECO:0000256" key="6">
    <source>
        <dbReference type="HAMAP-Rule" id="MF_00074"/>
    </source>
</evidence>
<dbReference type="KEGG" id="paby:Ga0080574_TMP2290"/>
<comment type="function">
    <text evidence="6">Specifically methylates the N7 position of guanine in position 527 of 16S rRNA.</text>
</comment>
<protein>
    <recommendedName>
        <fullName evidence="6">Ribosomal RNA small subunit methyltransferase G</fullName>
        <ecNumber evidence="6">2.1.1.170</ecNumber>
    </recommendedName>
    <alternativeName>
        <fullName evidence="6">16S rRNA 7-methylguanosine methyltransferase</fullName>
        <shortName evidence="6">16S rRNA m7G methyltransferase</shortName>
    </alternativeName>
</protein>
<keyword evidence="4 6" id="KW-0808">Transferase</keyword>
<feature type="binding site" evidence="6">
    <location>
        <position position="140"/>
    </location>
    <ligand>
        <name>S-adenosyl-L-methionine</name>
        <dbReference type="ChEBI" id="CHEBI:59789"/>
    </ligand>
</feature>
<keyword evidence="3 6" id="KW-0489">Methyltransferase</keyword>
<dbReference type="STRING" id="1250539.Ga0080574_TMP2290"/>
<dbReference type="AlphaFoldDB" id="A0A1P8UT81"/>
<dbReference type="NCBIfam" id="TIGR00138">
    <property type="entry name" value="rsmG_gidB"/>
    <property type="match status" value="1"/>
</dbReference>
<dbReference type="EC" id="2.1.1.170" evidence="6"/>
<comment type="caution">
    <text evidence="6">Lacks conserved residue(s) required for the propagation of feature annotation.</text>
</comment>
<evidence type="ECO:0000256" key="3">
    <source>
        <dbReference type="ARBA" id="ARBA00022603"/>
    </source>
</evidence>
<dbReference type="RefSeq" id="WP_076699088.1">
    <property type="nucleotide sequence ID" value="NZ_CP015093.1"/>
</dbReference>
<dbReference type="GO" id="GO:0070043">
    <property type="term" value="F:rRNA (guanine-N7-)-methyltransferase activity"/>
    <property type="evidence" value="ECO:0007669"/>
    <property type="project" value="UniProtKB-UniRule"/>
</dbReference>
<dbReference type="EMBL" id="CP015093">
    <property type="protein sequence ID" value="APZ52624.1"/>
    <property type="molecule type" value="Genomic_DNA"/>
</dbReference>
<evidence type="ECO:0000256" key="4">
    <source>
        <dbReference type="ARBA" id="ARBA00022679"/>
    </source>
</evidence>
<gene>
    <name evidence="6" type="primary">rsmG</name>
    <name evidence="7" type="ORF">Ga0080574_TMP2290</name>
</gene>
<accession>A0A1P8UT81</accession>
<name>A0A1P8UT81_9RHOB</name>
<keyword evidence="5 6" id="KW-0949">S-adenosyl-L-methionine</keyword>
<dbReference type="SUPFAM" id="SSF53335">
    <property type="entry name" value="S-adenosyl-L-methionine-dependent methyltransferases"/>
    <property type="match status" value="1"/>
</dbReference>
<dbReference type="Pfam" id="PF02527">
    <property type="entry name" value="GidB"/>
    <property type="match status" value="1"/>
</dbReference>
<dbReference type="InterPro" id="IPR003682">
    <property type="entry name" value="rRNA_ssu_MeTfrase_G"/>
</dbReference>
<proteinExistence type="inferred from homology"/>
<reference evidence="7 8" key="1">
    <citation type="submission" date="2016-04" db="EMBL/GenBank/DDBJ databases">
        <title>Deep-sea bacteria in the southern Pacific.</title>
        <authorList>
            <person name="Tang K."/>
        </authorList>
    </citation>
    <scope>NUCLEOTIDE SEQUENCE [LARGE SCALE GENOMIC DNA]</scope>
    <source>
        <strain evidence="7 8">JLT2014</strain>
    </source>
</reference>
<evidence type="ECO:0000313" key="8">
    <source>
        <dbReference type="Proteomes" id="UP000187059"/>
    </source>
</evidence>
<keyword evidence="1 6" id="KW-0963">Cytoplasm</keyword>
<evidence type="ECO:0000256" key="1">
    <source>
        <dbReference type="ARBA" id="ARBA00022490"/>
    </source>
</evidence>
<keyword evidence="8" id="KW-1185">Reference proteome</keyword>
<dbReference type="OrthoDB" id="9808773at2"/>
<dbReference type="Gene3D" id="3.40.50.150">
    <property type="entry name" value="Vaccinia Virus protein VP39"/>
    <property type="match status" value="1"/>
</dbReference>
<evidence type="ECO:0000313" key="7">
    <source>
        <dbReference type="EMBL" id="APZ52624.1"/>
    </source>
</evidence>
<dbReference type="InterPro" id="IPR029063">
    <property type="entry name" value="SAM-dependent_MTases_sf"/>
</dbReference>
<feature type="binding site" evidence="6">
    <location>
        <begin position="126"/>
        <end position="127"/>
    </location>
    <ligand>
        <name>S-adenosyl-L-methionine</name>
        <dbReference type="ChEBI" id="CHEBI:59789"/>
    </ligand>
</feature>
<comment type="similarity">
    <text evidence="6">Belongs to the methyltransferase superfamily. RNA methyltransferase RsmG family.</text>
</comment>
<feature type="binding site" evidence="6">
    <location>
        <position position="72"/>
    </location>
    <ligand>
        <name>S-adenosyl-L-methionine</name>
        <dbReference type="ChEBI" id="CHEBI:59789"/>
    </ligand>
</feature>
<feature type="binding site" evidence="6">
    <location>
        <position position="77"/>
    </location>
    <ligand>
        <name>S-adenosyl-L-methionine</name>
        <dbReference type="ChEBI" id="CHEBI:59789"/>
    </ligand>
</feature>
<dbReference type="PIRSF" id="PIRSF003078">
    <property type="entry name" value="GidB"/>
    <property type="match status" value="1"/>
</dbReference>
<sequence length="207" mass="23044">MTLLDPRLPDLDVSRETLDRLSHLATLLEKWSPKINLVSRATLEDRWTRHIVDSAQIFQCPRHRRGLWVDLGSGGGFPGLVVAILASELAPDLEVKLVESDQRKAVFLRTALRETETAGQVIVERIEEIPPLRADILSARALADLSTLLSFADRHLNPIGQALFLKGANWKKEIAAAEESWKFSCERRTSITDPNAVVLTIGALTHV</sequence>
<evidence type="ECO:0000256" key="5">
    <source>
        <dbReference type="ARBA" id="ARBA00022691"/>
    </source>
</evidence>
<evidence type="ECO:0000256" key="2">
    <source>
        <dbReference type="ARBA" id="ARBA00022552"/>
    </source>
</evidence>
<dbReference type="PANTHER" id="PTHR31760">
    <property type="entry name" value="S-ADENOSYL-L-METHIONINE-DEPENDENT METHYLTRANSFERASES SUPERFAMILY PROTEIN"/>
    <property type="match status" value="1"/>
</dbReference>
<comment type="catalytic activity">
    <reaction evidence="6">
        <text>guanosine(527) in 16S rRNA + S-adenosyl-L-methionine = N(7)-methylguanosine(527) in 16S rRNA + S-adenosyl-L-homocysteine</text>
        <dbReference type="Rhea" id="RHEA:42732"/>
        <dbReference type="Rhea" id="RHEA-COMP:10209"/>
        <dbReference type="Rhea" id="RHEA-COMP:10210"/>
        <dbReference type="ChEBI" id="CHEBI:57856"/>
        <dbReference type="ChEBI" id="CHEBI:59789"/>
        <dbReference type="ChEBI" id="CHEBI:74269"/>
        <dbReference type="ChEBI" id="CHEBI:74480"/>
        <dbReference type="EC" id="2.1.1.170"/>
    </reaction>
</comment>
<dbReference type="Proteomes" id="UP000187059">
    <property type="component" value="Chromosome"/>
</dbReference>
<organism evidence="7 8">
    <name type="scientific">Salipiger abyssi</name>
    <dbReference type="NCBI Taxonomy" id="1250539"/>
    <lineage>
        <taxon>Bacteria</taxon>
        <taxon>Pseudomonadati</taxon>
        <taxon>Pseudomonadota</taxon>
        <taxon>Alphaproteobacteria</taxon>
        <taxon>Rhodobacterales</taxon>
        <taxon>Roseobacteraceae</taxon>
        <taxon>Salipiger</taxon>
    </lineage>
</organism>